<feature type="binding site" evidence="8">
    <location>
        <position position="103"/>
    </location>
    <ligand>
        <name>Mg(2+)</name>
        <dbReference type="ChEBI" id="CHEBI:18420"/>
    </ligand>
</feature>
<dbReference type="GO" id="GO:0005737">
    <property type="term" value="C:cytoplasm"/>
    <property type="evidence" value="ECO:0007669"/>
    <property type="project" value="UniProtKB-SubCell"/>
</dbReference>
<dbReference type="RefSeq" id="WP_111716214.1">
    <property type="nucleotide sequence ID" value="NZ_JBHSSR010000013.1"/>
</dbReference>
<dbReference type="GO" id="GO:0061603">
    <property type="term" value="F:molybdenum cofactor guanylyltransferase activity"/>
    <property type="evidence" value="ECO:0007669"/>
    <property type="project" value="UniProtKB-EC"/>
</dbReference>
<evidence type="ECO:0000256" key="7">
    <source>
        <dbReference type="ARBA" id="ARBA00023150"/>
    </source>
</evidence>
<reference evidence="10 11" key="1">
    <citation type="journal article" date="2018" name="Front. Microbiol.">
        <title>Description and Comparative Genomics of Macrococcus caseolyticus subsp. hominis subsp. nov., Macrococcus goetzii sp. nov., Macrococcus epidermidis sp. nov., and Macrococcus bohemicus sp. nov., Novel Macrococci From Human Clinical Material With Virulence Potential and Suspected Uptake of Foreign DNA by Natural Transformation.</title>
        <authorList>
            <person name="Maslanova I."/>
            <person name="Wertheimer Z."/>
            <person name="Sedlacek I."/>
            <person name="Svec P."/>
            <person name="Indrakova A."/>
            <person name="Kovarovic V."/>
            <person name="Schumann P."/>
            <person name="Sproer C."/>
            <person name="Kralova S."/>
            <person name="Sedo O."/>
            <person name="Kristofova L."/>
            <person name="Vrbovska V."/>
            <person name="Fuzik T."/>
            <person name="Petras P."/>
            <person name="Zdrahal Z."/>
            <person name="Ruzickova V."/>
            <person name="Doskar J."/>
            <person name="Pantucek R."/>
        </authorList>
    </citation>
    <scope>NUCLEOTIDE SEQUENCE [LARGE SCALE GENOMIC DNA]</scope>
    <source>
        <strain evidence="10 11">01/688</strain>
    </source>
</reference>
<dbReference type="PANTHER" id="PTHR19136:SF81">
    <property type="entry name" value="MOLYBDENUM COFACTOR GUANYLYLTRANSFERASE"/>
    <property type="match status" value="1"/>
</dbReference>
<evidence type="ECO:0000256" key="5">
    <source>
        <dbReference type="ARBA" id="ARBA00022842"/>
    </source>
</evidence>
<keyword evidence="5 8" id="KW-0460">Magnesium</keyword>
<dbReference type="InterPro" id="IPR025877">
    <property type="entry name" value="MobA-like_NTP_Trfase"/>
</dbReference>
<keyword evidence="2 8" id="KW-0808">Transferase</keyword>
<dbReference type="EMBL" id="PZJH01000003">
    <property type="protein sequence ID" value="RAK44777.1"/>
    <property type="molecule type" value="Genomic_DNA"/>
</dbReference>
<keyword evidence="1 8" id="KW-0963">Cytoplasm</keyword>
<dbReference type="Proteomes" id="UP000249808">
    <property type="component" value="Unassembled WGS sequence"/>
</dbReference>
<comment type="caution">
    <text evidence="10">The sequence shown here is derived from an EMBL/GenBank/DDBJ whole genome shotgun (WGS) entry which is preliminary data.</text>
</comment>
<protein>
    <recommendedName>
        <fullName evidence="8">Probable molybdenum cofactor guanylyltransferase</fullName>
        <shortName evidence="8">MoCo guanylyltransferase</shortName>
        <ecNumber evidence="8">2.7.7.77</ecNumber>
    </recommendedName>
    <alternativeName>
        <fullName evidence="8">GTP:molybdopterin guanylyltransferase</fullName>
    </alternativeName>
    <alternativeName>
        <fullName evidence="8">Mo-MPT guanylyltransferase</fullName>
    </alternativeName>
    <alternativeName>
        <fullName evidence="8">Molybdopterin guanylyltransferase</fullName>
    </alternativeName>
    <alternativeName>
        <fullName evidence="8">Molybdopterin-guanine dinucleotide synthase</fullName>
        <shortName evidence="8">MGD synthase</shortName>
    </alternativeName>
</protein>
<dbReference type="PANTHER" id="PTHR19136">
    <property type="entry name" value="MOLYBDENUM COFACTOR GUANYLYLTRANSFERASE"/>
    <property type="match status" value="1"/>
</dbReference>
<feature type="binding site" evidence="8">
    <location>
        <position position="103"/>
    </location>
    <ligand>
        <name>GTP</name>
        <dbReference type="ChEBI" id="CHEBI:37565"/>
    </ligand>
</feature>
<evidence type="ECO:0000313" key="10">
    <source>
        <dbReference type="EMBL" id="RAK44777.1"/>
    </source>
</evidence>
<gene>
    <name evidence="8" type="primary">mobA</name>
    <name evidence="10" type="ORF">BHU61_08685</name>
</gene>
<dbReference type="Pfam" id="PF12804">
    <property type="entry name" value="NTP_transf_3"/>
    <property type="match status" value="1"/>
</dbReference>
<comment type="subcellular location">
    <subcellularLocation>
        <location evidence="8">Cytoplasm</location>
    </subcellularLocation>
</comment>
<evidence type="ECO:0000256" key="1">
    <source>
        <dbReference type="ARBA" id="ARBA00022490"/>
    </source>
</evidence>
<dbReference type="EC" id="2.7.7.77" evidence="8"/>
<keyword evidence="11" id="KW-1185">Reference proteome</keyword>
<dbReference type="GO" id="GO:0006777">
    <property type="term" value="P:Mo-molybdopterin cofactor biosynthetic process"/>
    <property type="evidence" value="ECO:0007669"/>
    <property type="project" value="UniProtKB-KW"/>
</dbReference>
<evidence type="ECO:0000256" key="2">
    <source>
        <dbReference type="ARBA" id="ARBA00022679"/>
    </source>
</evidence>
<comment type="caution">
    <text evidence="8">Lacks conserved residue(s) required for the propagation of feature annotation.</text>
</comment>
<evidence type="ECO:0000256" key="3">
    <source>
        <dbReference type="ARBA" id="ARBA00022723"/>
    </source>
</evidence>
<keyword evidence="7 8" id="KW-0501">Molybdenum cofactor biosynthesis</keyword>
<evidence type="ECO:0000313" key="11">
    <source>
        <dbReference type="Proteomes" id="UP000249808"/>
    </source>
</evidence>
<proteinExistence type="inferred from homology"/>
<keyword evidence="3 8" id="KW-0479">Metal-binding</keyword>
<keyword evidence="4 8" id="KW-0547">Nucleotide-binding</keyword>
<dbReference type="Gene3D" id="3.90.550.10">
    <property type="entry name" value="Spore Coat Polysaccharide Biosynthesis Protein SpsA, Chain A"/>
    <property type="match status" value="1"/>
</dbReference>
<dbReference type="GO" id="GO:0046872">
    <property type="term" value="F:metal ion binding"/>
    <property type="evidence" value="ECO:0007669"/>
    <property type="project" value="UniProtKB-KW"/>
</dbReference>
<accession>A0A327ZRJ6</accession>
<feature type="binding site" evidence="8">
    <location>
        <begin position="6"/>
        <end position="8"/>
    </location>
    <ligand>
        <name>GTP</name>
        <dbReference type="ChEBI" id="CHEBI:37565"/>
    </ligand>
</feature>
<comment type="function">
    <text evidence="8">Transfers a GMP moiety from GTP to Mo-molybdopterin (Mo-MPT) cofactor (Moco or molybdenum cofactor) to form Mo-molybdopterin guanine dinucleotide (Mo-MGD) cofactor.</text>
</comment>
<evidence type="ECO:0000256" key="8">
    <source>
        <dbReference type="HAMAP-Rule" id="MF_00316"/>
    </source>
</evidence>
<comment type="cofactor">
    <cofactor evidence="8">
        <name>Mg(2+)</name>
        <dbReference type="ChEBI" id="CHEBI:18420"/>
    </cofactor>
</comment>
<sequence length="210" mass="24032">MIGVILAGGKSSRFGSHKSLYPLDEQPFYEHVYHAMIESGIERIVLSSNKMLSQYFIDDIKMRQLDIEVIVDEVSYKECGPLSGIYAVMHAIPDEDYCVISVDTPFVTPVAIRYLIEMAGIHNRSNAVLYQDNEQIHRTIAVYRYALLPIVKESLDAGRLALKELTQQSTTLIHINRINSTPFWYENINTKEDLKRVLKLRSGYYGANNR</sequence>
<comment type="similarity">
    <text evidence="8">Belongs to the MobA family.</text>
</comment>
<dbReference type="InterPro" id="IPR029044">
    <property type="entry name" value="Nucleotide-diphossugar_trans"/>
</dbReference>
<dbReference type="InterPro" id="IPR013482">
    <property type="entry name" value="Molybde_CF_guanTrfase"/>
</dbReference>
<evidence type="ECO:0000256" key="4">
    <source>
        <dbReference type="ARBA" id="ARBA00022741"/>
    </source>
</evidence>
<dbReference type="SUPFAM" id="SSF53448">
    <property type="entry name" value="Nucleotide-diphospho-sugar transferases"/>
    <property type="match status" value="1"/>
</dbReference>
<feature type="binding site" evidence="8">
    <location>
        <position position="18"/>
    </location>
    <ligand>
        <name>GTP</name>
        <dbReference type="ChEBI" id="CHEBI:37565"/>
    </ligand>
</feature>
<dbReference type="AlphaFoldDB" id="A0A327ZRJ6"/>
<dbReference type="CDD" id="cd02503">
    <property type="entry name" value="MobA"/>
    <property type="match status" value="1"/>
</dbReference>
<keyword evidence="6 8" id="KW-0342">GTP-binding</keyword>
<feature type="domain" description="MobA-like NTP transferase" evidence="9">
    <location>
        <begin position="3"/>
        <end position="159"/>
    </location>
</feature>
<feature type="binding site" evidence="8">
    <location>
        <position position="72"/>
    </location>
    <ligand>
        <name>GTP</name>
        <dbReference type="ChEBI" id="CHEBI:37565"/>
    </ligand>
</feature>
<evidence type="ECO:0000256" key="6">
    <source>
        <dbReference type="ARBA" id="ARBA00023134"/>
    </source>
</evidence>
<dbReference type="HAMAP" id="MF_00316">
    <property type="entry name" value="MobA"/>
    <property type="match status" value="1"/>
</dbReference>
<dbReference type="GO" id="GO:0005525">
    <property type="term" value="F:GTP binding"/>
    <property type="evidence" value="ECO:0007669"/>
    <property type="project" value="UniProtKB-UniRule"/>
</dbReference>
<comment type="domain">
    <text evidence="8">The N-terminal domain determines nucleotide recognition and specific binding, while the C-terminal domain determines the specific binding to the target protein.</text>
</comment>
<comment type="catalytic activity">
    <reaction evidence="8">
        <text>Mo-molybdopterin + GTP + H(+) = Mo-molybdopterin guanine dinucleotide + diphosphate</text>
        <dbReference type="Rhea" id="RHEA:34243"/>
        <dbReference type="ChEBI" id="CHEBI:15378"/>
        <dbReference type="ChEBI" id="CHEBI:33019"/>
        <dbReference type="ChEBI" id="CHEBI:37565"/>
        <dbReference type="ChEBI" id="CHEBI:71302"/>
        <dbReference type="ChEBI" id="CHEBI:71310"/>
        <dbReference type="EC" id="2.7.7.77"/>
    </reaction>
</comment>
<organism evidence="10 11">
    <name type="scientific">Macrococcus epidermidis</name>
    <dbReference type="NCBI Taxonomy" id="1902580"/>
    <lineage>
        <taxon>Bacteria</taxon>
        <taxon>Bacillati</taxon>
        <taxon>Bacillota</taxon>
        <taxon>Bacilli</taxon>
        <taxon>Bacillales</taxon>
        <taxon>Staphylococcaceae</taxon>
        <taxon>Macrococcus</taxon>
    </lineage>
</organism>
<name>A0A327ZRJ6_9STAP</name>
<evidence type="ECO:0000259" key="9">
    <source>
        <dbReference type="Pfam" id="PF12804"/>
    </source>
</evidence>